<gene>
    <name evidence="2" type="ORF">C6I21_13520</name>
</gene>
<dbReference type="AlphaFoldDB" id="A0A2P6MEP5"/>
<evidence type="ECO:0000313" key="3">
    <source>
        <dbReference type="Proteomes" id="UP000243650"/>
    </source>
</evidence>
<accession>A0A2P6MEP5</accession>
<name>A0A2P6MEP5_ALKUR</name>
<protein>
    <submittedName>
        <fullName evidence="2">NAD-dependent dehydratase</fullName>
    </submittedName>
</protein>
<dbReference type="EMBL" id="PVNS01000013">
    <property type="protein sequence ID" value="PRO64720.1"/>
    <property type="molecule type" value="Genomic_DNA"/>
</dbReference>
<dbReference type="InterPro" id="IPR016040">
    <property type="entry name" value="NAD(P)-bd_dom"/>
</dbReference>
<dbReference type="PANTHER" id="PTHR15020:SF50">
    <property type="entry name" value="UPF0659 PROTEIN YMR090W"/>
    <property type="match status" value="1"/>
</dbReference>
<organism evidence="2 3">
    <name type="scientific">Alkalicoccus urumqiensis</name>
    <name type="common">Bacillus urumqiensis</name>
    <dbReference type="NCBI Taxonomy" id="1548213"/>
    <lineage>
        <taxon>Bacteria</taxon>
        <taxon>Bacillati</taxon>
        <taxon>Bacillota</taxon>
        <taxon>Bacilli</taxon>
        <taxon>Bacillales</taxon>
        <taxon>Bacillaceae</taxon>
        <taxon>Alkalicoccus</taxon>
    </lineage>
</organism>
<dbReference type="OrthoDB" id="9803892at2"/>
<keyword evidence="3" id="KW-1185">Reference proteome</keyword>
<feature type="domain" description="NAD(P)-binding" evidence="1">
    <location>
        <begin position="7"/>
        <end position="188"/>
    </location>
</feature>
<dbReference type="RefSeq" id="WP_105960020.1">
    <property type="nucleotide sequence ID" value="NZ_PVNS01000013.1"/>
</dbReference>
<proteinExistence type="predicted"/>
<dbReference type="Pfam" id="PF13460">
    <property type="entry name" value="NAD_binding_10"/>
    <property type="match status" value="1"/>
</dbReference>
<dbReference type="CDD" id="cd05243">
    <property type="entry name" value="SDR_a5"/>
    <property type="match status" value="1"/>
</dbReference>
<dbReference type="Proteomes" id="UP000243650">
    <property type="component" value="Unassembled WGS sequence"/>
</dbReference>
<evidence type="ECO:0000313" key="2">
    <source>
        <dbReference type="EMBL" id="PRO64720.1"/>
    </source>
</evidence>
<evidence type="ECO:0000259" key="1">
    <source>
        <dbReference type="Pfam" id="PF13460"/>
    </source>
</evidence>
<comment type="caution">
    <text evidence="2">The sequence shown here is derived from an EMBL/GenBank/DDBJ whole genome shotgun (WGS) entry which is preliminary data.</text>
</comment>
<dbReference type="PANTHER" id="PTHR15020">
    <property type="entry name" value="FLAVIN REDUCTASE-RELATED"/>
    <property type="match status" value="1"/>
</dbReference>
<reference evidence="2 3" key="1">
    <citation type="submission" date="2018-03" db="EMBL/GenBank/DDBJ databases">
        <title>Bacillus urumqiensis sp. nov., a moderately haloalkaliphilic bacterium isolated from a salt lake.</title>
        <authorList>
            <person name="Zhao B."/>
            <person name="Liao Z."/>
        </authorList>
    </citation>
    <scope>NUCLEOTIDE SEQUENCE [LARGE SCALE GENOMIC DNA]</scope>
    <source>
        <strain evidence="2 3">BZ-SZ-XJ18</strain>
    </source>
</reference>
<dbReference type="InterPro" id="IPR036291">
    <property type="entry name" value="NAD(P)-bd_dom_sf"/>
</dbReference>
<dbReference type="Gene3D" id="3.40.50.720">
    <property type="entry name" value="NAD(P)-binding Rossmann-like Domain"/>
    <property type="match status" value="1"/>
</dbReference>
<dbReference type="SUPFAM" id="SSF51735">
    <property type="entry name" value="NAD(P)-binding Rossmann-fold domains"/>
    <property type="match status" value="1"/>
</dbReference>
<sequence>MNVLVIGANGQIGSHTVRMLGLSTEHTGTAMIRKEEQRSRMQELGADEIVIGDLEKDFSHAFEHADAVIFTAGSGGHTGPEQTEVIDRKGAQKAVEEAEKAGVSRFIMISTIMADQPEEAPESIQHYLKAKGAADETLQSSGMKWTVIRPGPLSNDDARGTVTLKKQLGTFDGSIPREDVAALAVNALVLEETFNQTFEVLSGDTPLGEALKSIT</sequence>